<dbReference type="PANTHER" id="PTHR30204">
    <property type="entry name" value="REDOX-CYCLING DRUG-SENSING TRANSCRIPTIONAL ACTIVATOR SOXR"/>
    <property type="match status" value="1"/>
</dbReference>
<name>A0A031J4A8_SPHPI</name>
<proteinExistence type="predicted"/>
<dbReference type="Pfam" id="PF09278">
    <property type="entry name" value="MerR-DNA-bind"/>
    <property type="match status" value="1"/>
</dbReference>
<organism evidence="4 5">
    <name type="scientific">Sphingomonas paucimobilis</name>
    <name type="common">Pseudomonas paucimobilis</name>
    <dbReference type="NCBI Taxonomy" id="13689"/>
    <lineage>
        <taxon>Bacteria</taxon>
        <taxon>Pseudomonadati</taxon>
        <taxon>Pseudomonadota</taxon>
        <taxon>Alphaproteobacteria</taxon>
        <taxon>Sphingomonadales</taxon>
        <taxon>Sphingomonadaceae</taxon>
        <taxon>Sphingomonas</taxon>
    </lineage>
</organism>
<dbReference type="SMR" id="A0A031J4A8"/>
<dbReference type="Proteomes" id="UP000594836">
    <property type="component" value="Plasmid unnamed1"/>
</dbReference>
<dbReference type="InterPro" id="IPR009061">
    <property type="entry name" value="DNA-bd_dom_put_sf"/>
</dbReference>
<dbReference type="GO" id="GO:0003677">
    <property type="term" value="F:DNA binding"/>
    <property type="evidence" value="ECO:0007669"/>
    <property type="project" value="UniProtKB-KW"/>
</dbReference>
<dbReference type="OrthoDB" id="9802944at2"/>
<dbReference type="GO" id="GO:0003700">
    <property type="term" value="F:DNA-binding transcription factor activity"/>
    <property type="evidence" value="ECO:0007669"/>
    <property type="project" value="InterPro"/>
</dbReference>
<accession>A0A031J4A8</accession>
<dbReference type="PROSITE" id="PS50937">
    <property type="entry name" value="HTH_MERR_2"/>
    <property type="match status" value="1"/>
</dbReference>
<dbReference type="SUPFAM" id="SSF46955">
    <property type="entry name" value="Putative DNA-binding domain"/>
    <property type="match status" value="1"/>
</dbReference>
<dbReference type="Gene3D" id="1.10.1660.10">
    <property type="match status" value="1"/>
</dbReference>
<sequence length="140" mass="15745">MEQQVGILRAQLARKTGCNLETIRYYEKVGLLPGPPRSSNGYRVYSPELVQRLQFILRARDLGYAMDEIRSLLSLTDTGAQTCAEVMARTELHLEDVRRRIADLQKIEVTLATTLARCTGDDVAECPILEALQFLPHQGN</sequence>
<evidence type="ECO:0000256" key="2">
    <source>
        <dbReference type="ARBA" id="ARBA00023125"/>
    </source>
</evidence>
<dbReference type="EMBL" id="CP065714">
    <property type="protein sequence ID" value="QPT10936.1"/>
    <property type="molecule type" value="Genomic_DNA"/>
</dbReference>
<dbReference type="STRING" id="13689.BV96_04342"/>
<dbReference type="eggNOG" id="COG0789">
    <property type="taxonomic scope" value="Bacteria"/>
</dbReference>
<keyword evidence="4" id="KW-0614">Plasmid</keyword>
<dbReference type="InterPro" id="IPR047057">
    <property type="entry name" value="MerR_fam"/>
</dbReference>
<evidence type="ECO:0000256" key="3">
    <source>
        <dbReference type="ARBA" id="ARBA00023163"/>
    </source>
</evidence>
<evidence type="ECO:0000313" key="5">
    <source>
        <dbReference type="Proteomes" id="UP000594836"/>
    </source>
</evidence>
<dbReference type="RefSeq" id="WP_014072603.1">
    <property type="nucleotide sequence ID" value="NZ_CP065669.1"/>
</dbReference>
<keyword evidence="3" id="KW-0804">Transcription</keyword>
<evidence type="ECO:0000256" key="1">
    <source>
        <dbReference type="ARBA" id="ARBA00023015"/>
    </source>
</evidence>
<dbReference type="AlphaFoldDB" id="A0A031J4A8"/>
<dbReference type="PANTHER" id="PTHR30204:SF92">
    <property type="entry name" value="HTH-TYPE TRANSCRIPTIONAL REGULATOR ZNTR"/>
    <property type="match status" value="1"/>
</dbReference>
<keyword evidence="2" id="KW-0238">DNA-binding</keyword>
<dbReference type="InterPro" id="IPR015358">
    <property type="entry name" value="Tscrpt_reg_MerR_DNA-bd"/>
</dbReference>
<gene>
    <name evidence="4" type="ORF">I6G38_20730</name>
</gene>
<geneLocation type="plasmid" evidence="4 5">
    <name>unnamed1</name>
</geneLocation>
<reference evidence="4 5" key="1">
    <citation type="submission" date="2020-12" db="EMBL/GenBank/DDBJ databases">
        <title>FDA dAtabase for Regulatory Grade micrObial Sequences (FDA-ARGOS): Supporting development and validation of Infectious Disease Dx tests.</title>
        <authorList>
            <person name="Sproer C."/>
            <person name="Gronow S."/>
            <person name="Severitt S."/>
            <person name="Schroder I."/>
            <person name="Tallon L."/>
            <person name="Sadzewicz L."/>
            <person name="Zhao X."/>
            <person name="Boylan J."/>
            <person name="Ott S."/>
            <person name="Bowen H."/>
            <person name="Vavikolanu K."/>
            <person name="Mehta A."/>
            <person name="Aluvathingal J."/>
            <person name="Nadendla S."/>
            <person name="Lowell S."/>
            <person name="Myers T."/>
            <person name="Yan Y."/>
            <person name="Sichtig H."/>
        </authorList>
    </citation>
    <scope>NUCLEOTIDE SEQUENCE [LARGE SCALE GENOMIC DNA]</scope>
    <source>
        <strain evidence="4 5">FDAARGOS_881</strain>
        <plasmid evidence="4 5">unnamed1</plasmid>
    </source>
</reference>
<protein>
    <submittedName>
        <fullName evidence="4">Helix-turn-helix domain-containing protein</fullName>
    </submittedName>
</protein>
<dbReference type="InterPro" id="IPR000551">
    <property type="entry name" value="MerR-type_HTH_dom"/>
</dbReference>
<dbReference type="CDD" id="cd04785">
    <property type="entry name" value="HTH_CadR-PbrR-like"/>
    <property type="match status" value="1"/>
</dbReference>
<dbReference type="PRINTS" id="PR00040">
    <property type="entry name" value="HTHMERR"/>
</dbReference>
<dbReference type="PROSITE" id="PS00552">
    <property type="entry name" value="HTH_MERR_1"/>
    <property type="match status" value="1"/>
</dbReference>
<dbReference type="GeneID" id="78486503"/>
<dbReference type="SMART" id="SM00422">
    <property type="entry name" value="HTH_MERR"/>
    <property type="match status" value="1"/>
</dbReference>
<evidence type="ECO:0000313" key="4">
    <source>
        <dbReference type="EMBL" id="QPT10936.1"/>
    </source>
</evidence>
<keyword evidence="1" id="KW-0805">Transcription regulation</keyword>
<dbReference type="Pfam" id="PF00376">
    <property type="entry name" value="MerR"/>
    <property type="match status" value="1"/>
</dbReference>